<dbReference type="Pfam" id="PF13671">
    <property type="entry name" value="AAA_33"/>
    <property type="match status" value="1"/>
</dbReference>
<proteinExistence type="predicted"/>
<dbReference type="EMBL" id="JAUHHV010000006">
    <property type="protein sequence ID" value="KAK1421630.1"/>
    <property type="molecule type" value="Genomic_DNA"/>
</dbReference>
<organism evidence="2 3">
    <name type="scientific">Tagetes erecta</name>
    <name type="common">African marigold</name>
    <dbReference type="NCBI Taxonomy" id="13708"/>
    <lineage>
        <taxon>Eukaryota</taxon>
        <taxon>Viridiplantae</taxon>
        <taxon>Streptophyta</taxon>
        <taxon>Embryophyta</taxon>
        <taxon>Tracheophyta</taxon>
        <taxon>Spermatophyta</taxon>
        <taxon>Magnoliopsida</taxon>
        <taxon>eudicotyledons</taxon>
        <taxon>Gunneridae</taxon>
        <taxon>Pentapetalae</taxon>
        <taxon>asterids</taxon>
        <taxon>campanulids</taxon>
        <taxon>Asterales</taxon>
        <taxon>Asteraceae</taxon>
        <taxon>Asteroideae</taxon>
        <taxon>Heliantheae alliance</taxon>
        <taxon>Tageteae</taxon>
        <taxon>Tagetes</taxon>
    </lineage>
</organism>
<dbReference type="InterPro" id="IPR027417">
    <property type="entry name" value="P-loop_NTPase"/>
</dbReference>
<gene>
    <name evidence="2" type="ORF">QVD17_24115</name>
</gene>
<name>A0AAD8KL73_TARER</name>
<keyword evidence="3" id="KW-1185">Reference proteome</keyword>
<evidence type="ECO:0000313" key="2">
    <source>
        <dbReference type="EMBL" id="KAK1421630.1"/>
    </source>
</evidence>
<feature type="region of interest" description="Disordered" evidence="1">
    <location>
        <begin position="515"/>
        <end position="602"/>
    </location>
</feature>
<feature type="compositionally biased region" description="Basic and acidic residues" evidence="1">
    <location>
        <begin position="519"/>
        <end position="532"/>
    </location>
</feature>
<dbReference type="AlphaFoldDB" id="A0AAD8KL73"/>
<feature type="compositionally biased region" description="Basic and acidic residues" evidence="1">
    <location>
        <begin position="579"/>
        <end position="589"/>
    </location>
</feature>
<evidence type="ECO:0000256" key="1">
    <source>
        <dbReference type="SAM" id="MobiDB-lite"/>
    </source>
</evidence>
<dbReference type="PANTHER" id="PTHR33477:SF3">
    <property type="entry name" value="P-LOOP NTPASE DOMAIN-CONTAINING PROTEIN LPA1 HOMOLOG 1"/>
    <property type="match status" value="1"/>
</dbReference>
<dbReference type="SUPFAM" id="SSF52540">
    <property type="entry name" value="P-loop containing nucleoside triphosphate hydrolases"/>
    <property type="match status" value="1"/>
</dbReference>
<evidence type="ECO:0000313" key="3">
    <source>
        <dbReference type="Proteomes" id="UP001229421"/>
    </source>
</evidence>
<feature type="compositionally biased region" description="Low complexity" evidence="1">
    <location>
        <begin position="91"/>
        <end position="100"/>
    </location>
</feature>
<feature type="region of interest" description="Disordered" evidence="1">
    <location>
        <begin position="85"/>
        <end position="104"/>
    </location>
</feature>
<accession>A0AAD8KL73</accession>
<sequence>MDMAKLLYIVVEDDCGSYGDDELSFRYTRHVLHSTLQLMGCKARHAFKISQRVFEIMRAECLGDTLAALGVIKTGKDFLNVNSLSDKERGSSSSSSSSSSAVLKNDDKTRSIPFESYKKRTTVIVKRRRFIDVVCDVLAEYKYVGPKQRADFVLACRIRERKESVTVLLCGTSGCGKSTLSALLASRLGITTVVSTDSIRHMMRSFVDEKQNPLLWSSTYHAGEHLDLMAVSEAKAKRKEKKFKNATLDATTSLPHEALTAVDLISPKQMAIEGFKAQSEMVIDSLDRLITAWEERKESVVVEGVHLSLNFVMGLMKKHPSIIPFMIYITNEDKHMERFAVRAKYMTLDPAKNKYVKYIKNIRSIQEYLCNRADKHLVPKVNNTNVDRSVAVIHATVFSCLRRRQAGEQLYDPTTNTISLVDEEFRNQCVADSLSSKGMYQLIQRKGSSRNLMALLNDDGSVAKAWPVHSVDADGKPIIGNPDYGPLQIGKAEPVNLQFGNFGISAWPTDLGCTSRASSVDESRGEHTDNGSKYHSSCCSSPKALDGPSKELKAEQSVCESDEEGDDHLEVDSDEDISDDAKEHMHEEMEGSVDEESTKSDEEYDDLAMQDTQEKGYFTDDEFDHHGDKYSRNLDRFLRAKSEASPDSVPHNLSAIKEKRLVSSGNYKVKRRSHSISCFGKDGPLSPTLKRVGATLSFDHP</sequence>
<protein>
    <submittedName>
        <fullName evidence="2">Uncharacterized protein</fullName>
    </submittedName>
</protein>
<reference evidence="2" key="1">
    <citation type="journal article" date="2023" name="bioRxiv">
        <title>Improved chromosome-level genome assembly for marigold (Tagetes erecta).</title>
        <authorList>
            <person name="Jiang F."/>
            <person name="Yuan L."/>
            <person name="Wang S."/>
            <person name="Wang H."/>
            <person name="Xu D."/>
            <person name="Wang A."/>
            <person name="Fan W."/>
        </authorList>
    </citation>
    <scope>NUCLEOTIDE SEQUENCE</scope>
    <source>
        <strain evidence="2">WSJ</strain>
        <tissue evidence="2">Leaf</tissue>
    </source>
</reference>
<comment type="caution">
    <text evidence="2">The sequence shown here is derived from an EMBL/GenBank/DDBJ whole genome shotgun (WGS) entry which is preliminary data.</text>
</comment>
<dbReference type="Gene3D" id="3.40.50.300">
    <property type="entry name" value="P-loop containing nucleotide triphosphate hydrolases"/>
    <property type="match status" value="1"/>
</dbReference>
<feature type="compositionally biased region" description="Acidic residues" evidence="1">
    <location>
        <begin position="560"/>
        <end position="578"/>
    </location>
</feature>
<dbReference type="PANTHER" id="PTHR33477">
    <property type="entry name" value="P-LOOP NTPASE DOMAIN-CONTAINING PROTEIN LPA1 HOMOLOG 1"/>
    <property type="match status" value="1"/>
</dbReference>
<dbReference type="Proteomes" id="UP001229421">
    <property type="component" value="Unassembled WGS sequence"/>
</dbReference>